<gene>
    <name evidence="1" type="ORF">B7P43_G15154</name>
</gene>
<protein>
    <submittedName>
        <fullName evidence="1">Uncharacterized protein</fullName>
    </submittedName>
</protein>
<dbReference type="EMBL" id="NEVH01011897">
    <property type="protein sequence ID" value="PNF31172.1"/>
    <property type="molecule type" value="Genomic_DNA"/>
</dbReference>
<sequence>MFEGVQDASETPPRKKLKFQAKHNQIYLKKWKDMFSWVKPGPDENRAFCTLCRKDFSTSHGGQSDLRQHAQYKGHKIKEKCNSGSSNKLSKYFVNLNNKEKYDNSTAGKLCLVYHAVWTAEINLCPIFSVIPQLLPNFHMDALKRK</sequence>
<comment type="caution">
    <text evidence="1">The sequence shown here is derived from an EMBL/GenBank/DDBJ whole genome shotgun (WGS) entry which is preliminary data.</text>
</comment>
<reference evidence="1 2" key="1">
    <citation type="submission" date="2017-12" db="EMBL/GenBank/DDBJ databases">
        <title>Hemimetabolous genomes reveal molecular basis of termite eusociality.</title>
        <authorList>
            <person name="Harrison M.C."/>
            <person name="Jongepier E."/>
            <person name="Robertson H.M."/>
            <person name="Arning N."/>
            <person name="Bitard-Feildel T."/>
            <person name="Chao H."/>
            <person name="Childers C.P."/>
            <person name="Dinh H."/>
            <person name="Doddapaneni H."/>
            <person name="Dugan S."/>
            <person name="Gowin J."/>
            <person name="Greiner C."/>
            <person name="Han Y."/>
            <person name="Hu H."/>
            <person name="Hughes D.S.T."/>
            <person name="Huylmans A.-K."/>
            <person name="Kemena C."/>
            <person name="Kremer L.P.M."/>
            <person name="Lee S.L."/>
            <person name="Lopez-Ezquerra A."/>
            <person name="Mallet L."/>
            <person name="Monroy-Kuhn J.M."/>
            <person name="Moser A."/>
            <person name="Murali S.C."/>
            <person name="Muzny D.M."/>
            <person name="Otani S."/>
            <person name="Piulachs M.-D."/>
            <person name="Poelchau M."/>
            <person name="Qu J."/>
            <person name="Schaub F."/>
            <person name="Wada-Katsumata A."/>
            <person name="Worley K.C."/>
            <person name="Xie Q."/>
            <person name="Ylla G."/>
            <person name="Poulsen M."/>
            <person name="Gibbs R.A."/>
            <person name="Schal C."/>
            <person name="Richards S."/>
            <person name="Belles X."/>
            <person name="Korb J."/>
            <person name="Bornberg-Bauer E."/>
        </authorList>
    </citation>
    <scope>NUCLEOTIDE SEQUENCE [LARGE SCALE GENOMIC DNA]</scope>
    <source>
        <tissue evidence="1">Whole body</tissue>
    </source>
</reference>
<proteinExistence type="predicted"/>
<evidence type="ECO:0000313" key="1">
    <source>
        <dbReference type="EMBL" id="PNF31172.1"/>
    </source>
</evidence>
<dbReference type="InParanoid" id="A0A2J7QRE6"/>
<dbReference type="AlphaFoldDB" id="A0A2J7QRE6"/>
<evidence type="ECO:0000313" key="2">
    <source>
        <dbReference type="Proteomes" id="UP000235965"/>
    </source>
</evidence>
<keyword evidence="2" id="KW-1185">Reference proteome</keyword>
<name>A0A2J7QRE6_9NEOP</name>
<organism evidence="1 2">
    <name type="scientific">Cryptotermes secundus</name>
    <dbReference type="NCBI Taxonomy" id="105785"/>
    <lineage>
        <taxon>Eukaryota</taxon>
        <taxon>Metazoa</taxon>
        <taxon>Ecdysozoa</taxon>
        <taxon>Arthropoda</taxon>
        <taxon>Hexapoda</taxon>
        <taxon>Insecta</taxon>
        <taxon>Pterygota</taxon>
        <taxon>Neoptera</taxon>
        <taxon>Polyneoptera</taxon>
        <taxon>Dictyoptera</taxon>
        <taxon>Blattodea</taxon>
        <taxon>Blattoidea</taxon>
        <taxon>Termitoidae</taxon>
        <taxon>Kalotermitidae</taxon>
        <taxon>Cryptotermitinae</taxon>
        <taxon>Cryptotermes</taxon>
    </lineage>
</organism>
<accession>A0A2J7QRE6</accession>
<dbReference type="Proteomes" id="UP000235965">
    <property type="component" value="Unassembled WGS sequence"/>
</dbReference>